<dbReference type="PANTHER" id="PTHR33908">
    <property type="entry name" value="MANNOSYLTRANSFERASE YKCB-RELATED"/>
    <property type="match status" value="1"/>
</dbReference>
<protein>
    <submittedName>
        <fullName evidence="11">Glycosyltransferase family 39 protein</fullName>
    </submittedName>
</protein>
<dbReference type="KEGG" id="gim:F1728_24430"/>
<keyword evidence="2" id="KW-1003">Cell membrane</keyword>
<evidence type="ECO:0000256" key="1">
    <source>
        <dbReference type="ARBA" id="ARBA00004651"/>
    </source>
</evidence>
<dbReference type="EMBL" id="CP043930">
    <property type="protein sequence ID" value="QGQ25635.1"/>
    <property type="molecule type" value="Genomic_DNA"/>
</dbReference>
<sequence length="652" mass="73757">MSLVIRAMNSSEETSNRHSKNHSLKYGDNLRLAKNSCTDCDNWRSRLLTAILLFYAILLMWGASRQAPTFNEPAHLVAGISHITFGRFELYRVNPPLVRMIAALPVLAAGYEADWSSFRDVPGARPVFVMGENFIRANGERSIWLLTLARWACIPFSLIGAWTCYQWTKRLAGVWAGFLASVLWCGSPSILGHGQLITPDVPAAAIGILACYIFWCWLQNPTWPHTLITGVLLGIAELTKTTLILFYFIWPVIWLVVRWRKKVTMSPQRWLSELSKLVIQMLISVYIINLGYGFEGSFQRLQEFQFISTLFTGNNNVNSNLKDTGDESSSSGNRFRGTWFGNICVPLPANYILGLDIQQSDFENFGRPSYLRGTFRETGWWYYYLYGFTVKVPLALWGLAIMAVILRFYQRCYYNFFDAEILLLAVPCVILVVASAKHGFTHHMRYVLPCFPFVICWIAATVTYLNLAIKPLSQKTKSTQRRQKGILFLTIWFWTSSITTFPHSLSYFNIYAGGPFGGPNHLLGSNIDWGQDLLFLKQKLLHLDNEEPVFIAYFGGANPTQLGITGIRPMQDEFSISTSLPLAPGYYAISVNLLNGDPWLARGTDKGDFRLSKTLLREISSMKRIGSAGYSIYIYYVPPSGKPNRIESGVDS</sequence>
<feature type="transmembrane region" description="Helical" evidence="9">
    <location>
        <begin position="381"/>
        <end position="409"/>
    </location>
</feature>
<feature type="transmembrane region" description="Helical" evidence="9">
    <location>
        <begin position="143"/>
        <end position="162"/>
    </location>
</feature>
<evidence type="ECO:0000256" key="9">
    <source>
        <dbReference type="SAM" id="Phobius"/>
    </source>
</evidence>
<evidence type="ECO:0000256" key="4">
    <source>
        <dbReference type="ARBA" id="ARBA00022679"/>
    </source>
</evidence>
<evidence type="ECO:0000313" key="11">
    <source>
        <dbReference type="EMBL" id="QGQ25635.1"/>
    </source>
</evidence>
<feature type="transmembrane region" description="Helical" evidence="9">
    <location>
        <begin position="446"/>
        <end position="465"/>
    </location>
</feature>
<dbReference type="AlphaFoldDB" id="A0A6I6AKE8"/>
<feature type="transmembrane region" description="Helical" evidence="9">
    <location>
        <begin position="43"/>
        <end position="63"/>
    </location>
</feature>
<dbReference type="GO" id="GO:0005886">
    <property type="term" value="C:plasma membrane"/>
    <property type="evidence" value="ECO:0007669"/>
    <property type="project" value="UniProtKB-SubCell"/>
</dbReference>
<evidence type="ECO:0000256" key="5">
    <source>
        <dbReference type="ARBA" id="ARBA00022692"/>
    </source>
</evidence>
<evidence type="ECO:0000256" key="6">
    <source>
        <dbReference type="ARBA" id="ARBA00022989"/>
    </source>
</evidence>
<evidence type="ECO:0000256" key="2">
    <source>
        <dbReference type="ARBA" id="ARBA00022475"/>
    </source>
</evidence>
<dbReference type="GO" id="GO:0009103">
    <property type="term" value="P:lipopolysaccharide biosynthetic process"/>
    <property type="evidence" value="ECO:0007669"/>
    <property type="project" value="UniProtKB-ARBA"/>
</dbReference>
<keyword evidence="12" id="KW-1185">Reference proteome</keyword>
<feature type="transmembrane region" description="Helical" evidence="9">
    <location>
        <begin position="201"/>
        <end position="218"/>
    </location>
</feature>
<dbReference type="Pfam" id="PF13231">
    <property type="entry name" value="PMT_2"/>
    <property type="match status" value="1"/>
</dbReference>
<keyword evidence="6 9" id="KW-1133">Transmembrane helix</keyword>
<evidence type="ECO:0000259" key="10">
    <source>
        <dbReference type="Pfam" id="PF13231"/>
    </source>
</evidence>
<dbReference type="Proteomes" id="UP000427281">
    <property type="component" value="Chromosome"/>
</dbReference>
<keyword evidence="3" id="KW-0328">Glycosyltransferase</keyword>
<organism evidence="11 12">
    <name type="scientific">Gimesia benthica</name>
    <dbReference type="NCBI Taxonomy" id="2608982"/>
    <lineage>
        <taxon>Bacteria</taxon>
        <taxon>Pseudomonadati</taxon>
        <taxon>Planctomycetota</taxon>
        <taxon>Planctomycetia</taxon>
        <taxon>Planctomycetales</taxon>
        <taxon>Planctomycetaceae</taxon>
        <taxon>Gimesia</taxon>
    </lineage>
</organism>
<evidence type="ECO:0000256" key="7">
    <source>
        <dbReference type="ARBA" id="ARBA00023136"/>
    </source>
</evidence>
<evidence type="ECO:0000313" key="12">
    <source>
        <dbReference type="Proteomes" id="UP000427281"/>
    </source>
</evidence>
<dbReference type="InterPro" id="IPR038731">
    <property type="entry name" value="RgtA/B/C-like"/>
</dbReference>
<keyword evidence="5 9" id="KW-0812">Transmembrane</keyword>
<proteinExistence type="predicted"/>
<keyword evidence="7 9" id="KW-0472">Membrane</keyword>
<dbReference type="GO" id="GO:0016763">
    <property type="term" value="F:pentosyltransferase activity"/>
    <property type="evidence" value="ECO:0007669"/>
    <property type="project" value="TreeGrafter"/>
</dbReference>
<feature type="transmembrane region" description="Helical" evidence="9">
    <location>
        <begin position="238"/>
        <end position="257"/>
    </location>
</feature>
<feature type="transmembrane region" description="Helical" evidence="9">
    <location>
        <begin position="174"/>
        <end position="194"/>
    </location>
</feature>
<feature type="transmembrane region" description="Helical" evidence="9">
    <location>
        <begin position="486"/>
        <end position="505"/>
    </location>
</feature>
<accession>A0A6I6AKE8</accession>
<feature type="domain" description="Glycosyltransferase RgtA/B/C/D-like" evidence="10">
    <location>
        <begin position="149"/>
        <end position="271"/>
    </location>
</feature>
<evidence type="ECO:0000256" key="8">
    <source>
        <dbReference type="SAM" id="MobiDB-lite"/>
    </source>
</evidence>
<feature type="transmembrane region" description="Helical" evidence="9">
    <location>
        <begin position="421"/>
        <end position="440"/>
    </location>
</feature>
<comment type="subcellular location">
    <subcellularLocation>
        <location evidence="1">Cell membrane</location>
        <topology evidence="1">Multi-pass membrane protein</topology>
    </subcellularLocation>
</comment>
<feature type="region of interest" description="Disordered" evidence="8">
    <location>
        <begin position="1"/>
        <end position="22"/>
    </location>
</feature>
<name>A0A6I6AKE8_9PLAN</name>
<evidence type="ECO:0000256" key="3">
    <source>
        <dbReference type="ARBA" id="ARBA00022676"/>
    </source>
</evidence>
<dbReference type="InterPro" id="IPR050297">
    <property type="entry name" value="LipidA_mod_glycosyltrf_83"/>
</dbReference>
<dbReference type="PANTHER" id="PTHR33908:SF11">
    <property type="entry name" value="MEMBRANE PROTEIN"/>
    <property type="match status" value="1"/>
</dbReference>
<gene>
    <name evidence="11" type="ORF">F1728_24430</name>
</gene>
<reference evidence="11 12" key="1">
    <citation type="submission" date="2019-09" db="EMBL/GenBank/DDBJ databases">
        <title>Gimesia benthica sp. nov., a novel bacterium isolated from deep-sea water of the Northwest Indian Ocean.</title>
        <authorList>
            <person name="Dai X."/>
        </authorList>
    </citation>
    <scope>NUCLEOTIDE SEQUENCE [LARGE SCALE GENOMIC DNA]</scope>
    <source>
        <strain evidence="11 12">E7</strain>
    </source>
</reference>
<keyword evidence="4 11" id="KW-0808">Transferase</keyword>